<dbReference type="Pfam" id="PF20218">
    <property type="entry name" value="DUF6578"/>
    <property type="match status" value="1"/>
</dbReference>
<feature type="region of interest" description="Disordered" evidence="1">
    <location>
        <begin position="175"/>
        <end position="194"/>
    </location>
</feature>
<dbReference type="InterPro" id="IPR046485">
    <property type="entry name" value="DUF6578"/>
</dbReference>
<dbReference type="Proteomes" id="UP001183824">
    <property type="component" value="Unassembled WGS sequence"/>
</dbReference>
<evidence type="ECO:0000313" key="3">
    <source>
        <dbReference type="Proteomes" id="UP001183824"/>
    </source>
</evidence>
<dbReference type="RefSeq" id="WP_311714152.1">
    <property type="nucleotide sequence ID" value="NZ_JAVREZ010000003.1"/>
</dbReference>
<evidence type="ECO:0000313" key="2">
    <source>
        <dbReference type="EMBL" id="MDT0480976.1"/>
    </source>
</evidence>
<proteinExistence type="predicted"/>
<keyword evidence="3" id="KW-1185">Reference proteome</keyword>
<dbReference type="EMBL" id="JAVREZ010000003">
    <property type="protein sequence ID" value="MDT0480976.1"/>
    <property type="molecule type" value="Genomic_DNA"/>
</dbReference>
<gene>
    <name evidence="2" type="ORF">RNB18_12400</name>
</gene>
<comment type="caution">
    <text evidence="2">The sequence shown here is derived from an EMBL/GenBank/DDBJ whole genome shotgun (WGS) entry which is preliminary data.</text>
</comment>
<protein>
    <submittedName>
        <fullName evidence="2">Uncharacterized protein</fullName>
    </submittedName>
</protein>
<reference evidence="3" key="1">
    <citation type="submission" date="2023-07" db="EMBL/GenBank/DDBJ databases">
        <title>30 novel species of actinomycetes from the DSMZ collection.</title>
        <authorList>
            <person name="Nouioui I."/>
        </authorList>
    </citation>
    <scope>NUCLEOTIDE SEQUENCE [LARGE SCALE GENOMIC DNA]</scope>
    <source>
        <strain evidence="3">DSM 41640</strain>
    </source>
</reference>
<accession>A0ABU2V733</accession>
<evidence type="ECO:0000256" key="1">
    <source>
        <dbReference type="SAM" id="MobiDB-lite"/>
    </source>
</evidence>
<sequence>MGLWHMFYADWQMECCGTPFSVGEEAGWPLLFRAADDVLGGGWRDQLSELAGPVEQGAERVLRDRSGLVVGVGGGAAAPGGSARLVGLLTVETHGGRLPEVRGRVRCVQVVTQEYGETEPGSRTWEPVPGRRSLRSVDTSPKWFAGGGDARSEAGLVVTLEVPDTDSALSRTVRRTRGIPPGSPPGTETEGLPADELADLLAGLSRA</sequence>
<name>A0ABU2V733_9ACTN</name>
<organism evidence="2 3">
    <name type="scientific">Streptomyces doebereineriae</name>
    <dbReference type="NCBI Taxonomy" id="3075528"/>
    <lineage>
        <taxon>Bacteria</taxon>
        <taxon>Bacillati</taxon>
        <taxon>Actinomycetota</taxon>
        <taxon>Actinomycetes</taxon>
        <taxon>Kitasatosporales</taxon>
        <taxon>Streptomycetaceae</taxon>
        <taxon>Streptomyces</taxon>
    </lineage>
</organism>